<gene>
    <name evidence="1" type="ORF">JYZ213_LOCUS14283</name>
</gene>
<dbReference type="PANTHER" id="PTHR35332:SF2">
    <property type="entry name" value="REGULATION OF ENOLASE PROTEIN 1"/>
    <property type="match status" value="1"/>
</dbReference>
<organism evidence="1 2">
    <name type="scientific">Adineta steineri</name>
    <dbReference type="NCBI Taxonomy" id="433720"/>
    <lineage>
        <taxon>Eukaryota</taxon>
        <taxon>Metazoa</taxon>
        <taxon>Spiralia</taxon>
        <taxon>Gnathifera</taxon>
        <taxon>Rotifera</taxon>
        <taxon>Eurotatoria</taxon>
        <taxon>Bdelloidea</taxon>
        <taxon>Adinetida</taxon>
        <taxon>Adinetidae</taxon>
        <taxon>Adineta</taxon>
    </lineage>
</organism>
<dbReference type="Proteomes" id="UP000663845">
    <property type="component" value="Unassembled WGS sequence"/>
</dbReference>
<dbReference type="AlphaFoldDB" id="A0A814EFY6"/>
<evidence type="ECO:0000313" key="2">
    <source>
        <dbReference type="Proteomes" id="UP000663845"/>
    </source>
</evidence>
<sequence>MATITKNFPLLNEIDDELNLNNIDWNKNAFQTLLTSNLPMTTIFYYAIDVGLRRLENSLYEPYWDVTADALNDLSDFLFNTPMTDDINSYLYEAKCQLLMYASIATIKLHIIRRLSINEAKMSCATMCLLLLEQSKSYETPSNKTEYSSCIRSMRFRYLKRILIIGQWLPTLSKIRFNEIYSNYERYIETMIDQLFPTVSLRDKINGFIENCLLNKVTPLVDGKQFASVVVTVNGWSDWSIVSIDSPNVLKLRVKREKEAVHVEYAEGENGEFKMMRLAYFPVIDEKQSLMVGIMCASPYKDSHRFDVEFEKFNIIQEYESNQD</sequence>
<reference evidence="1" key="1">
    <citation type="submission" date="2021-02" db="EMBL/GenBank/DDBJ databases">
        <authorList>
            <person name="Nowell W R."/>
        </authorList>
    </citation>
    <scope>NUCLEOTIDE SEQUENCE</scope>
</reference>
<evidence type="ECO:0000313" key="1">
    <source>
        <dbReference type="EMBL" id="CAF0968975.1"/>
    </source>
</evidence>
<dbReference type="InterPro" id="IPR009784">
    <property type="entry name" value="DUF1349"/>
</dbReference>
<comment type="caution">
    <text evidence="1">The sequence shown here is derived from an EMBL/GenBank/DDBJ whole genome shotgun (WGS) entry which is preliminary data.</text>
</comment>
<dbReference type="PANTHER" id="PTHR35332">
    <property type="entry name" value="REGULATION OF ENOLASE PROTEIN 1"/>
    <property type="match status" value="1"/>
</dbReference>
<dbReference type="Pfam" id="PF07081">
    <property type="entry name" value="DUF1349"/>
    <property type="match status" value="1"/>
</dbReference>
<proteinExistence type="predicted"/>
<dbReference type="SUPFAM" id="SSF49899">
    <property type="entry name" value="Concanavalin A-like lectins/glucanases"/>
    <property type="match status" value="1"/>
</dbReference>
<protein>
    <submittedName>
        <fullName evidence="1">Uncharacterized protein</fullName>
    </submittedName>
</protein>
<dbReference type="Gene3D" id="2.60.120.200">
    <property type="match status" value="1"/>
</dbReference>
<name>A0A814EFY6_9BILA</name>
<accession>A0A814EFY6</accession>
<dbReference type="InterPro" id="IPR013320">
    <property type="entry name" value="ConA-like_dom_sf"/>
</dbReference>
<dbReference type="EMBL" id="CAJNOG010000118">
    <property type="protein sequence ID" value="CAF0968975.1"/>
    <property type="molecule type" value="Genomic_DNA"/>
</dbReference>